<evidence type="ECO:0000256" key="1">
    <source>
        <dbReference type="ARBA" id="ARBA00004191"/>
    </source>
</evidence>
<evidence type="ECO:0000256" key="5">
    <source>
        <dbReference type="ARBA" id="ARBA00022801"/>
    </source>
</evidence>
<dbReference type="Proteomes" id="UP000036987">
    <property type="component" value="Unassembled WGS sequence"/>
</dbReference>
<accession>A0A0K9P2Z7</accession>
<dbReference type="Pfam" id="PF01095">
    <property type="entry name" value="Pectinesterase"/>
    <property type="match status" value="1"/>
</dbReference>
<dbReference type="GO" id="GO:0046910">
    <property type="term" value="F:pectinesterase inhibitor activity"/>
    <property type="evidence" value="ECO:0000318"/>
    <property type="project" value="GO_Central"/>
</dbReference>
<organism evidence="11 12">
    <name type="scientific">Zostera marina</name>
    <name type="common">Eelgrass</name>
    <dbReference type="NCBI Taxonomy" id="29655"/>
    <lineage>
        <taxon>Eukaryota</taxon>
        <taxon>Viridiplantae</taxon>
        <taxon>Streptophyta</taxon>
        <taxon>Embryophyta</taxon>
        <taxon>Tracheophyta</taxon>
        <taxon>Spermatophyta</taxon>
        <taxon>Magnoliopsida</taxon>
        <taxon>Liliopsida</taxon>
        <taxon>Zosteraceae</taxon>
        <taxon>Zostera</taxon>
    </lineage>
</organism>
<reference evidence="12" key="1">
    <citation type="journal article" date="2016" name="Nature">
        <title>The genome of the seagrass Zostera marina reveals angiosperm adaptation to the sea.</title>
        <authorList>
            <person name="Olsen J.L."/>
            <person name="Rouze P."/>
            <person name="Verhelst B."/>
            <person name="Lin Y.-C."/>
            <person name="Bayer T."/>
            <person name="Collen J."/>
            <person name="Dattolo E."/>
            <person name="De Paoli E."/>
            <person name="Dittami S."/>
            <person name="Maumus F."/>
            <person name="Michel G."/>
            <person name="Kersting A."/>
            <person name="Lauritano C."/>
            <person name="Lohaus R."/>
            <person name="Toepel M."/>
            <person name="Tonon T."/>
            <person name="Vanneste K."/>
            <person name="Amirebrahimi M."/>
            <person name="Brakel J."/>
            <person name="Bostroem C."/>
            <person name="Chovatia M."/>
            <person name="Grimwood J."/>
            <person name="Jenkins J.W."/>
            <person name="Jueterbock A."/>
            <person name="Mraz A."/>
            <person name="Stam W.T."/>
            <person name="Tice H."/>
            <person name="Bornberg-Bauer E."/>
            <person name="Green P.J."/>
            <person name="Pearson G.A."/>
            <person name="Procaccini G."/>
            <person name="Duarte C.M."/>
            <person name="Schmutz J."/>
            <person name="Reusch T.B.H."/>
            <person name="Van de Peer Y."/>
        </authorList>
    </citation>
    <scope>NUCLEOTIDE SEQUENCE [LARGE SCALE GENOMIC DNA]</scope>
    <source>
        <strain evidence="12">cv. Finnish</strain>
    </source>
</reference>
<dbReference type="EMBL" id="LFYR01001237">
    <property type="protein sequence ID" value="KMZ63426.1"/>
    <property type="molecule type" value="Genomic_DNA"/>
</dbReference>
<comment type="pathway">
    <text evidence="2 8">Glycan metabolism; pectin degradation; 2-dehydro-3-deoxy-D-gluconate from pectin: step 1/5.</text>
</comment>
<dbReference type="PROSITE" id="PS00503">
    <property type="entry name" value="PECTINESTERASE_2"/>
    <property type="match status" value="1"/>
</dbReference>
<dbReference type="SUPFAM" id="SSF51126">
    <property type="entry name" value="Pectin lyase-like"/>
    <property type="match status" value="1"/>
</dbReference>
<evidence type="ECO:0000256" key="2">
    <source>
        <dbReference type="ARBA" id="ARBA00005184"/>
    </source>
</evidence>
<feature type="transmembrane region" description="Helical" evidence="9">
    <location>
        <begin position="39"/>
        <end position="59"/>
    </location>
</feature>
<comment type="subcellular location">
    <subcellularLocation>
        <location evidence="1">Secreted</location>
        <location evidence="1">Cell wall</location>
    </subcellularLocation>
</comment>
<name>A0A0K9P2Z7_ZOSMR</name>
<dbReference type="InterPro" id="IPR012334">
    <property type="entry name" value="Pectin_lyas_fold"/>
</dbReference>
<keyword evidence="9" id="KW-0472">Membrane</keyword>
<evidence type="ECO:0000313" key="12">
    <source>
        <dbReference type="Proteomes" id="UP000036987"/>
    </source>
</evidence>
<dbReference type="GO" id="GO:0042545">
    <property type="term" value="P:cell wall modification"/>
    <property type="evidence" value="ECO:0007669"/>
    <property type="project" value="UniProtKB-UniRule"/>
</dbReference>
<comment type="catalytic activity">
    <reaction evidence="8">
        <text>[(1-&gt;4)-alpha-D-galacturonosyl methyl ester](n) + n H2O = [(1-&gt;4)-alpha-D-galacturonosyl](n) + n methanol + n H(+)</text>
        <dbReference type="Rhea" id="RHEA:22380"/>
        <dbReference type="Rhea" id="RHEA-COMP:14570"/>
        <dbReference type="Rhea" id="RHEA-COMP:14573"/>
        <dbReference type="ChEBI" id="CHEBI:15377"/>
        <dbReference type="ChEBI" id="CHEBI:15378"/>
        <dbReference type="ChEBI" id="CHEBI:17790"/>
        <dbReference type="ChEBI" id="CHEBI:140522"/>
        <dbReference type="ChEBI" id="CHEBI:140523"/>
        <dbReference type="EC" id="3.1.1.11"/>
    </reaction>
</comment>
<evidence type="ECO:0000256" key="4">
    <source>
        <dbReference type="ARBA" id="ARBA00022512"/>
    </source>
</evidence>
<keyword evidence="4" id="KW-0134">Cell wall</keyword>
<feature type="active site" evidence="7">
    <location>
        <position position="225"/>
    </location>
</feature>
<dbReference type="OMA" id="YMTATVN"/>
<sequence length="389" mass="43432">MVYDLGFFPMQRYLICIYKSYREKDVGDGEEAGSSNNTLFLLLMLFIAVLIGTLVAYNLQHKNSGATPPVAEWVADLIVAQDGSGNFTSISDAVAALTENTSKRFVIKIMPGEYTENIMIDKDKPNVTLIGSGVNITVLKSNRSVKTGWTTTTSATLDVRGHGFMAQNISVLNTAGPEGQQAVAVRIESDLSVFYKVDIIGYQDTLYAKFGRQFYRECNIYGTVDFIFGKATAVFQNCNLYGRTSPTNHTITFTAQGRESRNETNGFSIHNCTIAAIPEINVTNSKRVAVAYLGRPWKKFSRTVVMQSFLSDIISPQGWLDWNHSHYSTLNYVEFENRGPGADIRRRVAWSGFRVLDGADEARRYTVAEFIDGDQWLPAMNLPYFRGLI</sequence>
<dbReference type="OrthoDB" id="2019149at2759"/>
<dbReference type="EC" id="3.1.1.11" evidence="3 8"/>
<evidence type="ECO:0000256" key="7">
    <source>
        <dbReference type="PROSITE-ProRule" id="PRU10040"/>
    </source>
</evidence>
<evidence type="ECO:0000313" key="11">
    <source>
        <dbReference type="EMBL" id="KMZ63426.1"/>
    </source>
</evidence>
<dbReference type="GO" id="GO:0045490">
    <property type="term" value="P:pectin catabolic process"/>
    <property type="evidence" value="ECO:0007669"/>
    <property type="project" value="UniProtKB-UniRule"/>
</dbReference>
<dbReference type="InterPro" id="IPR011050">
    <property type="entry name" value="Pectin_lyase_fold/virulence"/>
</dbReference>
<protein>
    <recommendedName>
        <fullName evidence="3 8">Pectinesterase</fullName>
        <ecNumber evidence="3 8">3.1.1.11</ecNumber>
    </recommendedName>
</protein>
<dbReference type="PANTHER" id="PTHR31707">
    <property type="entry name" value="PECTINESTERASE"/>
    <property type="match status" value="1"/>
</dbReference>
<dbReference type="UniPathway" id="UPA00545">
    <property type="reaction ID" value="UER00823"/>
</dbReference>
<dbReference type="InterPro" id="IPR033131">
    <property type="entry name" value="Pectinesterase_Asp_AS"/>
</dbReference>
<dbReference type="STRING" id="29655.A0A0K9P2Z7"/>
<proteinExistence type="predicted"/>
<gene>
    <name evidence="11" type="ORF">ZOSMA_40G00570</name>
</gene>
<dbReference type="GO" id="GO:0030599">
    <property type="term" value="F:pectinesterase activity"/>
    <property type="evidence" value="ECO:0000318"/>
    <property type="project" value="GO_Central"/>
</dbReference>
<keyword evidence="5 8" id="KW-0378">Hydrolase</keyword>
<keyword evidence="12" id="KW-1185">Reference proteome</keyword>
<evidence type="ECO:0000256" key="6">
    <source>
        <dbReference type="ARBA" id="ARBA00023085"/>
    </source>
</evidence>
<evidence type="ECO:0000256" key="9">
    <source>
        <dbReference type="SAM" id="Phobius"/>
    </source>
</evidence>
<keyword evidence="4" id="KW-0964">Secreted</keyword>
<dbReference type="AlphaFoldDB" id="A0A0K9P2Z7"/>
<dbReference type="FunFam" id="2.160.20.10:FF:000029">
    <property type="entry name" value="Pectinesterase 4"/>
    <property type="match status" value="1"/>
</dbReference>
<keyword evidence="6 8" id="KW-0063">Aspartyl esterase</keyword>
<feature type="domain" description="Pectinesterase catalytic" evidence="10">
    <location>
        <begin position="76"/>
        <end position="374"/>
    </location>
</feature>
<evidence type="ECO:0000259" key="10">
    <source>
        <dbReference type="Pfam" id="PF01095"/>
    </source>
</evidence>
<dbReference type="InterPro" id="IPR000070">
    <property type="entry name" value="Pectinesterase_cat"/>
</dbReference>
<keyword evidence="9" id="KW-1133">Transmembrane helix</keyword>
<keyword evidence="9" id="KW-0812">Transmembrane</keyword>
<dbReference type="Gene3D" id="2.160.20.10">
    <property type="entry name" value="Single-stranded right-handed beta-helix, Pectin lyase-like"/>
    <property type="match status" value="1"/>
</dbReference>
<evidence type="ECO:0000256" key="8">
    <source>
        <dbReference type="RuleBase" id="RU000589"/>
    </source>
</evidence>
<comment type="caution">
    <text evidence="11">The sequence shown here is derived from an EMBL/GenBank/DDBJ whole genome shotgun (WGS) entry which is preliminary data.</text>
</comment>
<evidence type="ECO:0000256" key="3">
    <source>
        <dbReference type="ARBA" id="ARBA00013229"/>
    </source>
</evidence>